<evidence type="ECO:0000256" key="1">
    <source>
        <dbReference type="ARBA" id="ARBA00007169"/>
    </source>
</evidence>
<comment type="similarity">
    <text evidence="1">Belongs to the thioesterase family.</text>
</comment>
<dbReference type="PANTHER" id="PTHR11487">
    <property type="entry name" value="THIOESTERASE"/>
    <property type="match status" value="1"/>
</dbReference>
<evidence type="ECO:0000313" key="3">
    <source>
        <dbReference type="EMBL" id="SHM78753.1"/>
    </source>
</evidence>
<dbReference type="OrthoDB" id="8480037at2"/>
<dbReference type="InterPro" id="IPR001031">
    <property type="entry name" value="Thioesterase"/>
</dbReference>
<evidence type="ECO:0000259" key="2">
    <source>
        <dbReference type="Pfam" id="PF00975"/>
    </source>
</evidence>
<dbReference type="Pfam" id="PF00975">
    <property type="entry name" value="Thioesterase"/>
    <property type="match status" value="1"/>
</dbReference>
<feature type="domain" description="Thioesterase" evidence="2">
    <location>
        <begin position="22"/>
        <end position="244"/>
    </location>
</feature>
<dbReference type="InterPro" id="IPR012223">
    <property type="entry name" value="TEII"/>
</dbReference>
<dbReference type="STRING" id="551987.SAMN05192549_102502"/>
<dbReference type="InterPro" id="IPR029058">
    <property type="entry name" value="AB_hydrolase_fold"/>
</dbReference>
<dbReference type="PANTHER" id="PTHR11487:SF0">
    <property type="entry name" value="S-ACYL FATTY ACID SYNTHASE THIOESTERASE, MEDIUM CHAIN"/>
    <property type="match status" value="1"/>
</dbReference>
<reference evidence="4" key="1">
    <citation type="submission" date="2016-11" db="EMBL/GenBank/DDBJ databases">
        <authorList>
            <person name="Varghese N."/>
            <person name="Submissions S."/>
        </authorList>
    </citation>
    <scope>NUCLEOTIDE SEQUENCE [LARGE SCALE GENOMIC DNA]</scope>
    <source>
        <strain evidence="4">Sac-22</strain>
    </source>
</reference>
<dbReference type="EMBL" id="FRCX01000002">
    <property type="protein sequence ID" value="SHM78753.1"/>
    <property type="molecule type" value="Genomic_DNA"/>
</dbReference>
<dbReference type="RefSeq" id="WP_084560029.1">
    <property type="nucleotide sequence ID" value="NZ_FRCX01000002.1"/>
</dbReference>
<evidence type="ECO:0000313" key="4">
    <source>
        <dbReference type="Proteomes" id="UP000184339"/>
    </source>
</evidence>
<name>A0A1M7LKU5_9BURK</name>
<proteinExistence type="inferred from homology"/>
<dbReference type="GO" id="GO:0008610">
    <property type="term" value="P:lipid biosynthetic process"/>
    <property type="evidence" value="ECO:0007669"/>
    <property type="project" value="TreeGrafter"/>
</dbReference>
<dbReference type="SUPFAM" id="SSF53474">
    <property type="entry name" value="alpha/beta-Hydrolases"/>
    <property type="match status" value="1"/>
</dbReference>
<dbReference type="AlphaFoldDB" id="A0A1M7LKU5"/>
<dbReference type="Gene3D" id="3.40.50.1820">
    <property type="entry name" value="alpha/beta hydrolase"/>
    <property type="match status" value="1"/>
</dbReference>
<dbReference type="GO" id="GO:0016787">
    <property type="term" value="F:hydrolase activity"/>
    <property type="evidence" value="ECO:0007669"/>
    <property type="project" value="UniProtKB-KW"/>
</dbReference>
<dbReference type="Proteomes" id="UP000184339">
    <property type="component" value="Unassembled WGS sequence"/>
</dbReference>
<accession>A0A1M7LKU5</accession>
<gene>
    <name evidence="3" type="ORF">SAMN05192549_102502</name>
</gene>
<keyword evidence="3" id="KW-0378">Hydrolase</keyword>
<organism evidence="3 4">
    <name type="scientific">Duganella sacchari</name>
    <dbReference type="NCBI Taxonomy" id="551987"/>
    <lineage>
        <taxon>Bacteria</taxon>
        <taxon>Pseudomonadati</taxon>
        <taxon>Pseudomonadota</taxon>
        <taxon>Betaproteobacteria</taxon>
        <taxon>Burkholderiales</taxon>
        <taxon>Oxalobacteraceae</taxon>
        <taxon>Telluria group</taxon>
        <taxon>Duganella</taxon>
    </lineage>
</organism>
<keyword evidence="4" id="KW-1185">Reference proteome</keyword>
<protein>
    <submittedName>
        <fullName evidence="3">Medium-chain acyl-[acyl-carrier-protein] hydrolase</fullName>
    </submittedName>
</protein>
<sequence>MTIPEIQRWFIRQPAITRPRMRLYCFAYAGGSAAVYGGWQRELDPAIEVVAIELPGRGSRFSEKPASNFFWLVQELAYAIAAQERLPFAFFGHSLGGLLAFEVARYCKLRLLPQPCHLMVSGSAAPGMRKPGRNLHLLPDEDLMTELKSYNGTPAAVLESAELMAMLLPMIRADFGLVDSYRYRLAPLLDMPLTVLAGRGDPHVTLDQASAWSMETSAESRVIWLEGDHFFIHGARAAVLDVVRDTLTGKVPG</sequence>